<gene>
    <name evidence="1" type="ORF">O1611_g3965</name>
</gene>
<sequence>MLRIRASSYFSKFRAAGWHDLGLYQLNSRLELIIGLQPLPTTMANRYLATLSPELVAAVLSNIDSIRDLSNFIRINRFIYAIFMDRKKLIMFRVLRNELQHLSVNDEFLDRFPLPDHQDTFGRWRTRGQRVAYAYRLGPERRDALRDALRNVLRTEPQSIPSQEELNTLAFCRRQVLCNASLVVTARAEYRRDNVPRMAAIGNTSNHQGFPLGLFSVFEPWGLQQIDQMDRFVIWEIGGLSYSKDAYWEPLSKIYQRVEYLASAVRKYPRLPRPVGDTYEMYYVGQNELQFSQTL</sequence>
<proteinExistence type="predicted"/>
<accession>A0ACC2JR59</accession>
<comment type="caution">
    <text evidence="1">The sequence shown here is derived from an EMBL/GenBank/DDBJ whole genome shotgun (WGS) entry which is preliminary data.</text>
</comment>
<dbReference type="Proteomes" id="UP001153332">
    <property type="component" value="Unassembled WGS sequence"/>
</dbReference>
<evidence type="ECO:0000313" key="1">
    <source>
        <dbReference type="EMBL" id="KAJ8129668.1"/>
    </source>
</evidence>
<organism evidence="1 2">
    <name type="scientific">Lasiodiplodia mahajangana</name>
    <dbReference type="NCBI Taxonomy" id="1108764"/>
    <lineage>
        <taxon>Eukaryota</taxon>
        <taxon>Fungi</taxon>
        <taxon>Dikarya</taxon>
        <taxon>Ascomycota</taxon>
        <taxon>Pezizomycotina</taxon>
        <taxon>Dothideomycetes</taxon>
        <taxon>Dothideomycetes incertae sedis</taxon>
        <taxon>Botryosphaeriales</taxon>
        <taxon>Botryosphaeriaceae</taxon>
        <taxon>Lasiodiplodia</taxon>
    </lineage>
</organism>
<reference evidence="1" key="1">
    <citation type="submission" date="2022-12" db="EMBL/GenBank/DDBJ databases">
        <title>Genome Sequence of Lasiodiplodia mahajangana.</title>
        <authorList>
            <person name="Buettner E."/>
        </authorList>
    </citation>
    <scope>NUCLEOTIDE SEQUENCE</scope>
    <source>
        <strain evidence="1">VT137</strain>
    </source>
</reference>
<keyword evidence="2" id="KW-1185">Reference proteome</keyword>
<evidence type="ECO:0000313" key="2">
    <source>
        <dbReference type="Proteomes" id="UP001153332"/>
    </source>
</evidence>
<protein>
    <submittedName>
        <fullName evidence="1">Uncharacterized protein</fullName>
    </submittedName>
</protein>
<name>A0ACC2JR59_9PEZI</name>
<dbReference type="EMBL" id="JAPUUL010000695">
    <property type="protein sequence ID" value="KAJ8129668.1"/>
    <property type="molecule type" value="Genomic_DNA"/>
</dbReference>